<evidence type="ECO:0000313" key="8">
    <source>
        <dbReference type="RefSeq" id="XP_028968666.1"/>
    </source>
</evidence>
<feature type="coiled-coil region" evidence="5">
    <location>
        <begin position="191"/>
        <end position="218"/>
    </location>
</feature>
<dbReference type="GO" id="GO:0008270">
    <property type="term" value="F:zinc ion binding"/>
    <property type="evidence" value="ECO:0007669"/>
    <property type="project" value="UniProtKB-KW"/>
</dbReference>
<gene>
    <name evidence="8" type="primary">LOC114828490</name>
</gene>
<dbReference type="Proteomes" id="UP000694867">
    <property type="component" value="Unplaced"/>
</dbReference>
<organism evidence="7 8">
    <name type="scientific">Galendromus occidentalis</name>
    <name type="common">western predatory mite</name>
    <dbReference type="NCBI Taxonomy" id="34638"/>
    <lineage>
        <taxon>Eukaryota</taxon>
        <taxon>Metazoa</taxon>
        <taxon>Ecdysozoa</taxon>
        <taxon>Arthropoda</taxon>
        <taxon>Chelicerata</taxon>
        <taxon>Arachnida</taxon>
        <taxon>Acari</taxon>
        <taxon>Parasitiformes</taxon>
        <taxon>Mesostigmata</taxon>
        <taxon>Gamasina</taxon>
        <taxon>Phytoseioidea</taxon>
        <taxon>Phytoseiidae</taxon>
        <taxon>Typhlodrominae</taxon>
        <taxon>Galendromus</taxon>
    </lineage>
</organism>
<dbReference type="InterPro" id="IPR001841">
    <property type="entry name" value="Znf_RING"/>
</dbReference>
<dbReference type="GeneID" id="114828490"/>
<dbReference type="Pfam" id="PF00097">
    <property type="entry name" value="zf-C3HC4"/>
    <property type="match status" value="1"/>
</dbReference>
<feature type="domain" description="RING-type" evidence="6">
    <location>
        <begin position="385"/>
        <end position="426"/>
    </location>
</feature>
<keyword evidence="1" id="KW-0479">Metal-binding</keyword>
<dbReference type="PROSITE" id="PS50089">
    <property type="entry name" value="ZF_RING_2"/>
    <property type="match status" value="1"/>
</dbReference>
<evidence type="ECO:0000256" key="1">
    <source>
        <dbReference type="ARBA" id="ARBA00022723"/>
    </source>
</evidence>
<dbReference type="InterPro" id="IPR013083">
    <property type="entry name" value="Znf_RING/FYVE/PHD"/>
</dbReference>
<dbReference type="AlphaFoldDB" id="A0AAJ7SIH8"/>
<dbReference type="SUPFAM" id="SSF57850">
    <property type="entry name" value="RING/U-box"/>
    <property type="match status" value="1"/>
</dbReference>
<name>A0AAJ7SIH8_9ACAR</name>
<proteinExistence type="predicted"/>
<dbReference type="CDD" id="cd16448">
    <property type="entry name" value="RING-H2"/>
    <property type="match status" value="1"/>
</dbReference>
<reference evidence="8" key="1">
    <citation type="submission" date="2025-08" db="UniProtKB">
        <authorList>
            <consortium name="RefSeq"/>
        </authorList>
    </citation>
    <scope>IDENTIFICATION</scope>
</reference>
<keyword evidence="5" id="KW-0175">Coiled coil</keyword>
<keyword evidence="3" id="KW-0862">Zinc</keyword>
<dbReference type="SMART" id="SM00184">
    <property type="entry name" value="RING"/>
    <property type="match status" value="1"/>
</dbReference>
<accession>A0AAJ7SIH8</accession>
<dbReference type="KEGG" id="goe:114828490"/>
<evidence type="ECO:0000259" key="6">
    <source>
        <dbReference type="PROSITE" id="PS50089"/>
    </source>
</evidence>
<protein>
    <submittedName>
        <fullName evidence="8">Uncharacterized protein LOC114828490</fullName>
    </submittedName>
</protein>
<evidence type="ECO:0000256" key="2">
    <source>
        <dbReference type="ARBA" id="ARBA00022771"/>
    </source>
</evidence>
<evidence type="ECO:0000256" key="5">
    <source>
        <dbReference type="SAM" id="Coils"/>
    </source>
</evidence>
<evidence type="ECO:0000256" key="4">
    <source>
        <dbReference type="PROSITE-ProRule" id="PRU00175"/>
    </source>
</evidence>
<evidence type="ECO:0000313" key="7">
    <source>
        <dbReference type="Proteomes" id="UP000694867"/>
    </source>
</evidence>
<keyword evidence="2 4" id="KW-0863">Zinc-finger</keyword>
<dbReference type="Gene3D" id="3.30.40.10">
    <property type="entry name" value="Zinc/RING finger domain, C3HC4 (zinc finger)"/>
    <property type="match status" value="1"/>
</dbReference>
<evidence type="ECO:0000256" key="3">
    <source>
        <dbReference type="ARBA" id="ARBA00022833"/>
    </source>
</evidence>
<keyword evidence="7" id="KW-1185">Reference proteome</keyword>
<sequence>MNPDGRAPKPLDREQCVFLAVRAWLNNVAPLPIDDLRTKAQTLGRPAKNLIAKSGGIRELLKQCPELTVTAGEVNVSWGSVTTDCENLGAPEIAACLNNLPKKDIDLLNHNLSKLQVVSRSSRLVNALRKRQGLEDLKHRCEMKRSEIRRLKEWIQTKRSENPVAEMKKLKALRDSSLRRLSEKKYIHKQRGEMENQLAALDQSIELMQHEVARLRLQGIHVNEKVTMYEQDLFFESHQNQSLTRDLLAQHEKDTEKLAVVLEVLIREKLSHSKNVLGAHLMALEAANIDGDPMQQNCRIRLAEIEELQEDFLRRLRENKVNLQMISQLELVTMKSIRSPLLAVKIKERPLNAPVAAAAASAGGTSDSPACSAEPSGADKEAVICAICLDGIELDPTESLACSHSFHRSCLTEMQSSGGVFCPLCRRYEPSSTEFPRL</sequence>
<dbReference type="RefSeq" id="XP_028968666.1">
    <property type="nucleotide sequence ID" value="XM_029112833.1"/>
</dbReference>
<dbReference type="InterPro" id="IPR018957">
    <property type="entry name" value="Znf_C3HC4_RING-type"/>
</dbReference>